<keyword evidence="1" id="KW-1133">Transmembrane helix</keyword>
<organism evidence="2 3">
    <name type="scientific">Magnetospirillum fulvum</name>
    <name type="common">Rhodospirillum fulvum</name>
    <dbReference type="NCBI Taxonomy" id="1082"/>
    <lineage>
        <taxon>Bacteria</taxon>
        <taxon>Pseudomonadati</taxon>
        <taxon>Pseudomonadota</taxon>
        <taxon>Alphaproteobacteria</taxon>
        <taxon>Rhodospirillales</taxon>
        <taxon>Rhodospirillaceae</taxon>
        <taxon>Magnetospirillum</taxon>
    </lineage>
</organism>
<keyword evidence="3" id="KW-1185">Reference proteome</keyword>
<dbReference type="RefSeq" id="WP_074770605.1">
    <property type="nucleotide sequence ID" value="NZ_FNWO01000021.1"/>
</dbReference>
<evidence type="ECO:0000313" key="3">
    <source>
        <dbReference type="Proteomes" id="UP000182983"/>
    </source>
</evidence>
<reference evidence="3" key="1">
    <citation type="submission" date="2016-10" db="EMBL/GenBank/DDBJ databases">
        <authorList>
            <person name="Varghese N."/>
            <person name="Submissions S."/>
        </authorList>
    </citation>
    <scope>NUCLEOTIDE SEQUENCE [LARGE SCALE GENOMIC DNA]</scope>
    <source>
        <strain evidence="3">DSM 13234</strain>
    </source>
</reference>
<accession>A0A1H6JVH3</accession>
<sequence length="110" mass="12285">MGKELVRYFRSFAVKLIVAFMIFSIVPVLLVQRFDAAEREQGALMLHLAQEQGRLAGETLFPLLDTLTPRGAERIDSTARRLAEGGLSIKVLFLLEVTSAPFHWISSSHS</sequence>
<name>A0A1H6JVH3_MAGFU</name>
<evidence type="ECO:0000256" key="1">
    <source>
        <dbReference type="SAM" id="Phobius"/>
    </source>
</evidence>
<dbReference type="EMBL" id="FNWO01000021">
    <property type="protein sequence ID" value="SEH65018.1"/>
    <property type="molecule type" value="Genomic_DNA"/>
</dbReference>
<keyword evidence="1" id="KW-0472">Membrane</keyword>
<dbReference type="AlphaFoldDB" id="A0A1H6JVH3"/>
<evidence type="ECO:0000313" key="2">
    <source>
        <dbReference type="EMBL" id="SEH65018.1"/>
    </source>
</evidence>
<gene>
    <name evidence="2" type="ORF">SAMN04244559_03307</name>
</gene>
<dbReference type="Proteomes" id="UP000182983">
    <property type="component" value="Unassembled WGS sequence"/>
</dbReference>
<protein>
    <submittedName>
        <fullName evidence="2">Uncharacterized protein</fullName>
    </submittedName>
</protein>
<feature type="transmembrane region" description="Helical" evidence="1">
    <location>
        <begin position="12"/>
        <end position="31"/>
    </location>
</feature>
<dbReference type="OrthoDB" id="9805942at2"/>
<keyword evidence="1" id="KW-0812">Transmembrane</keyword>
<proteinExistence type="predicted"/>